<dbReference type="AlphaFoldDB" id="A0A7W9N1P0"/>
<protein>
    <submittedName>
        <fullName evidence="3">Ribosomal protein S18 acetylase RimI-like enzyme</fullName>
    </submittedName>
</protein>
<dbReference type="PANTHER" id="PTHR42791:SF1">
    <property type="entry name" value="N-ACETYLTRANSFERASE DOMAIN-CONTAINING PROTEIN"/>
    <property type="match status" value="1"/>
</dbReference>
<feature type="compositionally biased region" description="Pro residues" evidence="1">
    <location>
        <begin position="7"/>
        <end position="22"/>
    </location>
</feature>
<dbReference type="RefSeq" id="WP_184173124.1">
    <property type="nucleotide sequence ID" value="NZ_BAABAG010000017.1"/>
</dbReference>
<evidence type="ECO:0000313" key="4">
    <source>
        <dbReference type="Proteomes" id="UP000567246"/>
    </source>
</evidence>
<dbReference type="SUPFAM" id="SSF55729">
    <property type="entry name" value="Acyl-CoA N-acyltransferases (Nat)"/>
    <property type="match status" value="1"/>
</dbReference>
<dbReference type="PANTHER" id="PTHR42791">
    <property type="entry name" value="GNAT FAMILY ACETYLTRANSFERASE"/>
    <property type="match status" value="1"/>
</dbReference>
<feature type="region of interest" description="Disordered" evidence="1">
    <location>
        <begin position="1"/>
        <end position="31"/>
    </location>
</feature>
<dbReference type="Gene3D" id="3.40.630.30">
    <property type="match status" value="1"/>
</dbReference>
<name>A0A7W9N1P0_9MICC</name>
<sequence length="251" mass="26281">MTSPDRAAPPAPPTPAFGPAPEAPAADNAAPARRRLQVVSLRPEGLSEDAVGRVAGLLAEAFAEDEFTLGLLPADRRAERLARMFALDVHDALRPARAAGGEAGPRGAVDVALDPEDGTLLAAAVWDGPDAPRGTTVPGALAALPARLRVHGRRTWDAARTDAACERARPAAAHWYLTQLGTAPAARGRGAASALVRLRQRRAARAGVGIHLEASSAEAVPFYARLGFRETGTVRAHGTRDLAAMWWEAQA</sequence>
<keyword evidence="3" id="KW-0689">Ribosomal protein</keyword>
<reference evidence="3 4" key="1">
    <citation type="submission" date="2020-08" db="EMBL/GenBank/DDBJ databases">
        <title>Sequencing the genomes of 1000 actinobacteria strains.</title>
        <authorList>
            <person name="Klenk H.-P."/>
        </authorList>
    </citation>
    <scope>NUCLEOTIDE SEQUENCE [LARGE SCALE GENOMIC DNA]</scope>
    <source>
        <strain evidence="3 4">DSM 17945</strain>
    </source>
</reference>
<keyword evidence="4" id="KW-1185">Reference proteome</keyword>
<dbReference type="InterPro" id="IPR016181">
    <property type="entry name" value="Acyl_CoA_acyltransferase"/>
</dbReference>
<evidence type="ECO:0000256" key="1">
    <source>
        <dbReference type="SAM" id="MobiDB-lite"/>
    </source>
</evidence>
<comment type="caution">
    <text evidence="3">The sequence shown here is derived from an EMBL/GenBank/DDBJ whole genome shotgun (WGS) entry which is preliminary data.</text>
</comment>
<gene>
    <name evidence="3" type="ORF">HDA33_002088</name>
</gene>
<evidence type="ECO:0000259" key="2">
    <source>
        <dbReference type="PROSITE" id="PS51186"/>
    </source>
</evidence>
<dbReference type="PROSITE" id="PS51186">
    <property type="entry name" value="GNAT"/>
    <property type="match status" value="1"/>
</dbReference>
<accession>A0A7W9N1P0</accession>
<feature type="domain" description="N-acetyltransferase" evidence="2">
    <location>
        <begin position="109"/>
        <end position="251"/>
    </location>
</feature>
<dbReference type="GO" id="GO:0005840">
    <property type="term" value="C:ribosome"/>
    <property type="evidence" value="ECO:0007669"/>
    <property type="project" value="UniProtKB-KW"/>
</dbReference>
<dbReference type="InterPro" id="IPR000182">
    <property type="entry name" value="GNAT_dom"/>
</dbReference>
<evidence type="ECO:0000313" key="3">
    <source>
        <dbReference type="EMBL" id="MBB5849524.1"/>
    </source>
</evidence>
<proteinExistence type="predicted"/>
<dbReference type="Pfam" id="PF13508">
    <property type="entry name" value="Acetyltransf_7"/>
    <property type="match status" value="1"/>
</dbReference>
<organism evidence="3 4">
    <name type="scientific">Micrococcus endophyticus</name>
    <dbReference type="NCBI Taxonomy" id="455343"/>
    <lineage>
        <taxon>Bacteria</taxon>
        <taxon>Bacillati</taxon>
        <taxon>Actinomycetota</taxon>
        <taxon>Actinomycetes</taxon>
        <taxon>Micrococcales</taxon>
        <taxon>Micrococcaceae</taxon>
        <taxon>Micrococcus</taxon>
    </lineage>
</organism>
<dbReference type="Proteomes" id="UP000567246">
    <property type="component" value="Unassembled WGS sequence"/>
</dbReference>
<dbReference type="GO" id="GO:0016747">
    <property type="term" value="F:acyltransferase activity, transferring groups other than amino-acyl groups"/>
    <property type="evidence" value="ECO:0007669"/>
    <property type="project" value="InterPro"/>
</dbReference>
<keyword evidence="3" id="KW-0687">Ribonucleoprotein</keyword>
<dbReference type="EMBL" id="JACHMW010000001">
    <property type="protein sequence ID" value="MBB5849524.1"/>
    <property type="molecule type" value="Genomic_DNA"/>
</dbReference>
<dbReference type="InterPro" id="IPR052523">
    <property type="entry name" value="Trichothecene_AcTrans"/>
</dbReference>